<dbReference type="RefSeq" id="XP_068137938.1">
    <property type="nucleotide sequence ID" value="XM_068281837.1"/>
</dbReference>
<accession>A0A1D8N548</accession>
<dbReference type="GeneID" id="94582497"/>
<dbReference type="EMBL" id="CP017553">
    <property type="protein sequence ID" value="AOW00751.1"/>
    <property type="molecule type" value="Genomic_DNA"/>
</dbReference>
<dbReference type="VEuPathDB" id="FungiDB:YALI1_A16950g"/>
<dbReference type="AlphaFoldDB" id="A0A1D8N548"/>
<dbReference type="Proteomes" id="UP000182444">
    <property type="component" value="Chromosome 1A"/>
</dbReference>
<gene>
    <name evidence="1" type="ORF">YALI1_A16950g</name>
</gene>
<evidence type="ECO:0000313" key="2">
    <source>
        <dbReference type="Proteomes" id="UP000182444"/>
    </source>
</evidence>
<sequence>MIHDMCVSPDSLEQMSTICHFIQLLKADLSSITPITSGPQPNRTIETPPQPINRLFLNYSLQVAKLSPFCHISVIFFSRAKAVEETLRLFIVLD</sequence>
<protein>
    <submittedName>
        <fullName evidence="1">Uncharacterized protein</fullName>
    </submittedName>
</protein>
<name>A0A1D8N548_YARLL</name>
<reference evidence="1 2" key="1">
    <citation type="journal article" date="2016" name="PLoS ONE">
        <title>Sequence Assembly of Yarrowia lipolytica Strain W29/CLIB89 Shows Transposable Element Diversity.</title>
        <authorList>
            <person name="Magnan C."/>
            <person name="Yu J."/>
            <person name="Chang I."/>
            <person name="Jahn E."/>
            <person name="Kanomata Y."/>
            <person name="Wu J."/>
            <person name="Zeller M."/>
            <person name="Oakes M."/>
            <person name="Baldi P."/>
            <person name="Sandmeyer S."/>
        </authorList>
    </citation>
    <scope>NUCLEOTIDE SEQUENCE [LARGE SCALE GENOMIC DNA]</scope>
    <source>
        <strain evidence="2">CLIB89(W29)</strain>
    </source>
</reference>
<proteinExistence type="predicted"/>
<evidence type="ECO:0000313" key="1">
    <source>
        <dbReference type="EMBL" id="AOW00751.1"/>
    </source>
</evidence>
<organism evidence="1 2">
    <name type="scientific">Yarrowia lipolytica</name>
    <name type="common">Candida lipolytica</name>
    <dbReference type="NCBI Taxonomy" id="4952"/>
    <lineage>
        <taxon>Eukaryota</taxon>
        <taxon>Fungi</taxon>
        <taxon>Dikarya</taxon>
        <taxon>Ascomycota</taxon>
        <taxon>Saccharomycotina</taxon>
        <taxon>Dipodascomycetes</taxon>
        <taxon>Dipodascales</taxon>
        <taxon>Dipodascales incertae sedis</taxon>
        <taxon>Yarrowia</taxon>
    </lineage>
</organism>